<organism evidence="2 3">
    <name type="scientific">Pyrenophora seminiperda CCB06</name>
    <dbReference type="NCBI Taxonomy" id="1302712"/>
    <lineage>
        <taxon>Eukaryota</taxon>
        <taxon>Fungi</taxon>
        <taxon>Dikarya</taxon>
        <taxon>Ascomycota</taxon>
        <taxon>Pezizomycotina</taxon>
        <taxon>Dothideomycetes</taxon>
        <taxon>Pleosporomycetidae</taxon>
        <taxon>Pleosporales</taxon>
        <taxon>Pleosporineae</taxon>
        <taxon>Pleosporaceae</taxon>
        <taxon>Pyrenophora</taxon>
    </lineage>
</organism>
<feature type="compositionally biased region" description="Low complexity" evidence="1">
    <location>
        <begin position="327"/>
        <end position="336"/>
    </location>
</feature>
<protein>
    <submittedName>
        <fullName evidence="2">Uncharacterized protein</fullName>
    </submittedName>
</protein>
<feature type="compositionally biased region" description="Acidic residues" evidence="1">
    <location>
        <begin position="196"/>
        <end position="210"/>
    </location>
</feature>
<accession>A0A3M7MFH1</accession>
<dbReference type="AlphaFoldDB" id="A0A3M7MFH1"/>
<dbReference type="Proteomes" id="UP000265663">
    <property type="component" value="Unassembled WGS sequence"/>
</dbReference>
<feature type="compositionally biased region" description="Polar residues" evidence="1">
    <location>
        <begin position="123"/>
        <end position="133"/>
    </location>
</feature>
<feature type="compositionally biased region" description="Acidic residues" evidence="1">
    <location>
        <begin position="243"/>
        <end position="254"/>
    </location>
</feature>
<feature type="compositionally biased region" description="Polar residues" evidence="1">
    <location>
        <begin position="255"/>
        <end position="272"/>
    </location>
</feature>
<feature type="compositionally biased region" description="Basic residues" evidence="1">
    <location>
        <begin position="9"/>
        <end position="20"/>
    </location>
</feature>
<feature type="region of interest" description="Disordered" evidence="1">
    <location>
        <begin position="115"/>
        <end position="362"/>
    </location>
</feature>
<gene>
    <name evidence="2" type="ORF">GMOD_00009646</name>
</gene>
<feature type="compositionally biased region" description="Basic and acidic residues" evidence="1">
    <location>
        <begin position="591"/>
        <end position="603"/>
    </location>
</feature>
<feature type="compositionally biased region" description="Acidic residues" evidence="1">
    <location>
        <begin position="151"/>
        <end position="164"/>
    </location>
</feature>
<sequence length="727" mass="79634">MTMFNPFRRIGRFLRSRSKSPARESTAKPEAVEETEPAVGETTPAASTPAPKAPNTTTGKLPASASASPASASESSTSQRYSNPATAGEDYRAAFNYALPPRAYVRPVLPPFKPSTFGIPAKQTKSTFDSATSPARPMNDIPPPSVPLWSPDDECDDEDMDEEPYEYHPDPSDDFDDLCASEMGSLPSSPSMTPSDEGDLPEPEAWSAEDNEGHETAQADEEMPQAEPASTSSAQQGEPEDRPAEEEKECDDTPQNDTPVSQSEPASTTPPQESGAPESEDECHDTAQADEEVPKPNPATTTRPQQCGTPESQDGFTAESDSNDGATTPDTETSSTPPTPPTPTPTTQNNRPTLSPRHPLPKYKKNWVDEIIQETSKPDDLLPDNYTGTFRGIRYYREDWTTGFECGYQNHHRLLCGHYVASREPCGRNCKDAILETAPFQCPTCQDMIDDLLDNKISTDEQEQLKKLFVMDKALVTMRCIELATRGLPQIKAGIADTVAAGILEGYARKAPTSNGPPVVDSVPLRVIIAERQAYWEKGQKRRMEEDMAAMAAQAEAERQEKKRTSGDEEHDEEAATKFQKTKLQGFPEPITKDTKGTKRTPVDVDDDEEEPATKFQKTKFQGFPEPITSDTRGRKRTSGDEASAGAKKQKVKFSASPDPITEETRGRKRTSSRHPLPSTQSGKKMKTGQTSSAPCMALVKGVKRAYEAEAGEASEEMAVKRGKWWL</sequence>
<feature type="compositionally biased region" description="Polar residues" evidence="1">
    <location>
        <begin position="678"/>
        <end position="694"/>
    </location>
</feature>
<feature type="compositionally biased region" description="Polar residues" evidence="1">
    <location>
        <begin position="298"/>
        <end position="326"/>
    </location>
</feature>
<dbReference type="OrthoDB" id="3799942at2759"/>
<reference evidence="2 3" key="1">
    <citation type="journal article" date="2014" name="PLoS ONE">
        <title>De novo Genome Assembly of the Fungal Plant Pathogen Pyrenophora semeniperda.</title>
        <authorList>
            <person name="Soliai M.M."/>
            <person name="Meyer S.E."/>
            <person name="Udall J.A."/>
            <person name="Elzinga D.E."/>
            <person name="Hermansen R.A."/>
            <person name="Bodily P.M."/>
            <person name="Hart A.A."/>
            <person name="Coleman C.E."/>
        </authorList>
    </citation>
    <scope>NUCLEOTIDE SEQUENCE [LARGE SCALE GENOMIC DNA]</scope>
    <source>
        <strain evidence="2 3">CCB06</strain>
        <tissue evidence="2">Mycelium</tissue>
    </source>
</reference>
<evidence type="ECO:0000256" key="1">
    <source>
        <dbReference type="SAM" id="MobiDB-lite"/>
    </source>
</evidence>
<feature type="compositionally biased region" description="Low complexity" evidence="1">
    <location>
        <begin position="42"/>
        <end position="78"/>
    </location>
</feature>
<feature type="compositionally biased region" description="Basic and acidic residues" evidence="1">
    <location>
        <begin position="21"/>
        <end position="31"/>
    </location>
</feature>
<feature type="compositionally biased region" description="Acidic residues" evidence="1">
    <location>
        <begin position="278"/>
        <end position="291"/>
    </location>
</feature>
<keyword evidence="3" id="KW-1185">Reference proteome</keyword>
<evidence type="ECO:0000313" key="2">
    <source>
        <dbReference type="EMBL" id="RMZ73129.1"/>
    </source>
</evidence>
<feature type="region of interest" description="Disordered" evidence="1">
    <location>
        <begin position="543"/>
        <end position="695"/>
    </location>
</feature>
<proteinExistence type="predicted"/>
<name>A0A3M7MFH1_9PLEO</name>
<evidence type="ECO:0000313" key="3">
    <source>
        <dbReference type="Proteomes" id="UP000265663"/>
    </source>
</evidence>
<feature type="region of interest" description="Disordered" evidence="1">
    <location>
        <begin position="1"/>
        <end position="85"/>
    </location>
</feature>
<feature type="compositionally biased region" description="Basic and acidic residues" evidence="1">
    <location>
        <begin position="556"/>
        <end position="568"/>
    </location>
</feature>
<dbReference type="EMBL" id="KE747838">
    <property type="protein sequence ID" value="RMZ73129.1"/>
    <property type="molecule type" value="Genomic_DNA"/>
</dbReference>